<dbReference type="Pfam" id="PF02321">
    <property type="entry name" value="OEP"/>
    <property type="match status" value="2"/>
</dbReference>
<dbReference type="Gene3D" id="1.20.1600.10">
    <property type="entry name" value="Outer membrane efflux proteins (OEP)"/>
    <property type="match status" value="1"/>
</dbReference>
<evidence type="ECO:0000256" key="2">
    <source>
        <dbReference type="SAM" id="Coils"/>
    </source>
</evidence>
<name>A0A4V1N353_9SPHN</name>
<dbReference type="RefSeq" id="WP_129405231.1">
    <property type="nucleotide sequence ID" value="NZ_SBKP01000022.1"/>
</dbReference>
<reference evidence="6" key="1">
    <citation type="submission" date="2019-01" db="EMBL/GenBank/DDBJ databases">
        <title>Cytophagaceae bacterium strain CAR-16.</title>
        <authorList>
            <person name="Chen W.-M."/>
        </authorList>
    </citation>
    <scope>NUCLEOTIDE SEQUENCE [LARGE SCALE GENOMIC DNA]</scope>
    <source>
        <strain evidence="6">CHR27</strain>
    </source>
</reference>
<evidence type="ECO:0000256" key="1">
    <source>
        <dbReference type="ARBA" id="ARBA00007613"/>
    </source>
</evidence>
<feature type="coiled-coil region" evidence="2">
    <location>
        <begin position="174"/>
        <end position="203"/>
    </location>
</feature>
<comment type="similarity">
    <text evidence="1">Belongs to the outer membrane factor (OMF) (TC 1.B.17) family.</text>
</comment>
<keyword evidence="4" id="KW-0732">Signal</keyword>
<evidence type="ECO:0000256" key="4">
    <source>
        <dbReference type="SAM" id="SignalP"/>
    </source>
</evidence>
<dbReference type="SUPFAM" id="SSF56954">
    <property type="entry name" value="Outer membrane efflux proteins (OEP)"/>
    <property type="match status" value="1"/>
</dbReference>
<sequence length="402" mass="42482">MFIRLRTALLAGTLISIGAPAAAEPISLGEALSQGRAASPRITRAEAEVKAAEGRALQAGVSPNPELGLEVENFSGTGPYRNFRQTETTLAVSQEFELGGKRRARKAVAAAELDFFRLALVREVAALDYDIRIAHADLAASEARGALARETLDRARELSRVAKELVDAGRDPPLRQLRADALLAEAEAELARAAGEYVSARRKLALLTGSSDPELTAAPGNDEQPPTLPADTPSLDERLATAEREAAQARVSLAQAEAVPNVTASGGVRRFREGGETAIVAGISIPLPFRNRNQGNIAAARAETDAASAVLAQTRLEANFNRRDAELMVSAANERVAALSGPGLAQAEEAARLANIGYRAGKFALIELIDAQEALNSARRNLIEAQLDRARALAALARANAQ</sequence>
<dbReference type="EMBL" id="SBKP01000022">
    <property type="protein sequence ID" value="RXR25192.1"/>
    <property type="molecule type" value="Genomic_DNA"/>
</dbReference>
<gene>
    <name evidence="5" type="ORF">EQG66_14385</name>
</gene>
<dbReference type="OrthoDB" id="9791261at2"/>
<dbReference type="InterPro" id="IPR003423">
    <property type="entry name" value="OMP_efflux"/>
</dbReference>
<feature type="signal peptide" evidence="4">
    <location>
        <begin position="1"/>
        <end position="21"/>
    </location>
</feature>
<comment type="caution">
    <text evidence="5">The sequence shown here is derived from an EMBL/GenBank/DDBJ whole genome shotgun (WGS) entry which is preliminary data.</text>
</comment>
<dbReference type="PANTHER" id="PTHR30203:SF24">
    <property type="entry name" value="BLR4935 PROTEIN"/>
    <property type="match status" value="1"/>
</dbReference>
<evidence type="ECO:0000313" key="6">
    <source>
        <dbReference type="Proteomes" id="UP000290958"/>
    </source>
</evidence>
<feature type="region of interest" description="Disordered" evidence="3">
    <location>
        <begin position="211"/>
        <end position="234"/>
    </location>
</feature>
<dbReference type="AlphaFoldDB" id="A0A4V1N353"/>
<dbReference type="InterPro" id="IPR010131">
    <property type="entry name" value="MdtP/NodT-like"/>
</dbReference>
<keyword evidence="2" id="KW-0175">Coiled coil</keyword>
<dbReference type="GO" id="GO:0015562">
    <property type="term" value="F:efflux transmembrane transporter activity"/>
    <property type="evidence" value="ECO:0007669"/>
    <property type="project" value="InterPro"/>
</dbReference>
<organism evidence="5 6">
    <name type="scientific">Sphingobium fluviale</name>
    <dbReference type="NCBI Taxonomy" id="2506423"/>
    <lineage>
        <taxon>Bacteria</taxon>
        <taxon>Pseudomonadati</taxon>
        <taxon>Pseudomonadota</taxon>
        <taxon>Alphaproteobacteria</taxon>
        <taxon>Sphingomonadales</taxon>
        <taxon>Sphingomonadaceae</taxon>
        <taxon>Sphingobium</taxon>
    </lineage>
</organism>
<feature type="chain" id="PRO_5020406335" evidence="4">
    <location>
        <begin position="22"/>
        <end position="402"/>
    </location>
</feature>
<evidence type="ECO:0000313" key="5">
    <source>
        <dbReference type="EMBL" id="RXR25192.1"/>
    </source>
</evidence>
<keyword evidence="6" id="KW-1185">Reference proteome</keyword>
<accession>A0A4V1N353</accession>
<protein>
    <submittedName>
        <fullName evidence="5">TolC family protein</fullName>
    </submittedName>
</protein>
<dbReference type="Proteomes" id="UP000290958">
    <property type="component" value="Unassembled WGS sequence"/>
</dbReference>
<proteinExistence type="inferred from homology"/>
<dbReference type="PANTHER" id="PTHR30203">
    <property type="entry name" value="OUTER MEMBRANE CATION EFFLUX PROTEIN"/>
    <property type="match status" value="1"/>
</dbReference>
<evidence type="ECO:0000256" key="3">
    <source>
        <dbReference type="SAM" id="MobiDB-lite"/>
    </source>
</evidence>